<dbReference type="OrthoDB" id="7068820at2"/>
<reference evidence="1 2" key="1">
    <citation type="submission" date="2018-10" db="EMBL/GenBank/DDBJ databases">
        <title>Cohnella sp. M2MS4P-1, whole genome shotgun sequence.</title>
        <authorList>
            <person name="Tuo L."/>
        </authorList>
    </citation>
    <scope>NUCLEOTIDE SEQUENCE [LARGE SCALE GENOMIC DNA]</scope>
    <source>
        <strain evidence="1 2">M2MS4P-1</strain>
    </source>
</reference>
<dbReference type="AlphaFoldDB" id="A0A494XYA3"/>
<organism evidence="1 2">
    <name type="scientific">Cohnella endophytica</name>
    <dbReference type="NCBI Taxonomy" id="2419778"/>
    <lineage>
        <taxon>Bacteria</taxon>
        <taxon>Bacillati</taxon>
        <taxon>Bacillota</taxon>
        <taxon>Bacilli</taxon>
        <taxon>Bacillales</taxon>
        <taxon>Paenibacillaceae</taxon>
        <taxon>Cohnella</taxon>
    </lineage>
</organism>
<evidence type="ECO:0000313" key="1">
    <source>
        <dbReference type="EMBL" id="RKP55554.1"/>
    </source>
</evidence>
<gene>
    <name evidence="1" type="ORF">D7Z26_10245</name>
</gene>
<sequence length="126" mass="15193">MRDLNRYIWIEAEQWADGQWDIGDVNTDVIVVFSNRMKWIASFFTYKNILTLREKNKETGEFMNGNYFWSSDMVLIDIGSKERIYEVINYLMENDQFQTVFTKYPDVDSTEDEYYPEGFFIKNENI</sequence>
<protein>
    <submittedName>
        <fullName evidence="1">Uncharacterized protein</fullName>
    </submittedName>
</protein>
<dbReference type="EMBL" id="RBZM01000004">
    <property type="protein sequence ID" value="RKP55554.1"/>
    <property type="molecule type" value="Genomic_DNA"/>
</dbReference>
<keyword evidence="2" id="KW-1185">Reference proteome</keyword>
<comment type="caution">
    <text evidence="1">The sequence shown here is derived from an EMBL/GenBank/DDBJ whole genome shotgun (WGS) entry which is preliminary data.</text>
</comment>
<evidence type="ECO:0000313" key="2">
    <source>
        <dbReference type="Proteomes" id="UP000282076"/>
    </source>
</evidence>
<proteinExistence type="predicted"/>
<accession>A0A494XYA3</accession>
<dbReference type="Proteomes" id="UP000282076">
    <property type="component" value="Unassembled WGS sequence"/>
</dbReference>
<name>A0A494XYA3_9BACL</name>